<evidence type="ECO:0000313" key="1">
    <source>
        <dbReference type="EMBL" id="MPN12877.1"/>
    </source>
</evidence>
<gene>
    <name evidence="1" type="ORF">SDC9_160197</name>
</gene>
<protein>
    <submittedName>
        <fullName evidence="1">Uncharacterized protein</fullName>
    </submittedName>
</protein>
<proteinExistence type="predicted"/>
<accession>A0A645FEZ0</accession>
<comment type="caution">
    <text evidence="1">The sequence shown here is derived from an EMBL/GenBank/DDBJ whole genome shotgun (WGS) entry which is preliminary data.</text>
</comment>
<name>A0A645FEZ0_9ZZZZ</name>
<sequence length="84" mass="9558">MHTTMSLGNAVANRNGIKLQWIAARLMDSLFDFGSKFPQVAMPGYNFIPGINHRNQGFGQTLIIRPTRTEVTFRYSPLIGWQLF</sequence>
<dbReference type="EMBL" id="VSSQ01059300">
    <property type="protein sequence ID" value="MPN12877.1"/>
    <property type="molecule type" value="Genomic_DNA"/>
</dbReference>
<dbReference type="AlphaFoldDB" id="A0A645FEZ0"/>
<reference evidence="1" key="1">
    <citation type="submission" date="2019-08" db="EMBL/GenBank/DDBJ databases">
        <authorList>
            <person name="Kucharzyk K."/>
            <person name="Murdoch R.W."/>
            <person name="Higgins S."/>
            <person name="Loffler F."/>
        </authorList>
    </citation>
    <scope>NUCLEOTIDE SEQUENCE</scope>
</reference>
<organism evidence="1">
    <name type="scientific">bioreactor metagenome</name>
    <dbReference type="NCBI Taxonomy" id="1076179"/>
    <lineage>
        <taxon>unclassified sequences</taxon>
        <taxon>metagenomes</taxon>
        <taxon>ecological metagenomes</taxon>
    </lineage>
</organism>